<feature type="domain" description="Cas12f1-like TNB" evidence="5">
    <location>
        <begin position="104"/>
        <end position="126"/>
    </location>
</feature>
<dbReference type="AlphaFoldDB" id="A0A7W7HVT7"/>
<dbReference type="InterPro" id="IPR021027">
    <property type="entry name" value="Transposase_put_HTH"/>
</dbReference>
<evidence type="ECO:0000259" key="5">
    <source>
        <dbReference type="Pfam" id="PF07282"/>
    </source>
</evidence>
<evidence type="ECO:0000259" key="6">
    <source>
        <dbReference type="Pfam" id="PF12323"/>
    </source>
</evidence>
<dbReference type="EMBL" id="JACHNH010000001">
    <property type="protein sequence ID" value="MBB4761709.1"/>
    <property type="molecule type" value="Genomic_DNA"/>
</dbReference>
<evidence type="ECO:0000256" key="2">
    <source>
        <dbReference type="ARBA" id="ARBA00022833"/>
    </source>
</evidence>
<evidence type="ECO:0000256" key="3">
    <source>
        <dbReference type="ARBA" id="ARBA00023125"/>
    </source>
</evidence>
<dbReference type="GO" id="GO:0003677">
    <property type="term" value="F:DNA binding"/>
    <property type="evidence" value="ECO:0007669"/>
    <property type="project" value="UniProtKB-KW"/>
</dbReference>
<keyword evidence="3" id="KW-0238">DNA-binding</keyword>
<evidence type="ECO:0000313" key="7">
    <source>
        <dbReference type="EMBL" id="MBB4761709.1"/>
    </source>
</evidence>
<sequence>MRAAYKCRAYPTPEQAAVFNRTFGCVRLVWNKTLADRHVAYHQRGERTSYKQTDAALTGWKKTEDLAFLSEVSSVPLRQTLRHQHRVRELLRQTGLLVELSLSTRAWTCPGCRTRHDRDINAASNILAAGRAVVRKNPGYACGADVRRQGPSLPQSAMKQETPRATQEIPVLQGGEEVNP</sequence>
<feature type="region of interest" description="Disordered" evidence="4">
    <location>
        <begin position="143"/>
        <end position="180"/>
    </location>
</feature>
<dbReference type="RefSeq" id="WP_184992286.1">
    <property type="nucleotide sequence ID" value="NZ_BOMK01000001.1"/>
</dbReference>
<feature type="compositionally biased region" description="Polar residues" evidence="4">
    <location>
        <begin position="152"/>
        <end position="165"/>
    </location>
</feature>
<dbReference type="GO" id="GO:0046872">
    <property type="term" value="F:metal ion binding"/>
    <property type="evidence" value="ECO:0007669"/>
    <property type="project" value="UniProtKB-KW"/>
</dbReference>
<evidence type="ECO:0000256" key="1">
    <source>
        <dbReference type="ARBA" id="ARBA00022723"/>
    </source>
</evidence>
<organism evidence="7 8">
    <name type="scientific">Actinoplanes digitatis</name>
    <dbReference type="NCBI Taxonomy" id="1868"/>
    <lineage>
        <taxon>Bacteria</taxon>
        <taxon>Bacillati</taxon>
        <taxon>Actinomycetota</taxon>
        <taxon>Actinomycetes</taxon>
        <taxon>Micromonosporales</taxon>
        <taxon>Micromonosporaceae</taxon>
        <taxon>Actinoplanes</taxon>
    </lineage>
</organism>
<evidence type="ECO:0000313" key="8">
    <source>
        <dbReference type="Proteomes" id="UP000578112"/>
    </source>
</evidence>
<dbReference type="Proteomes" id="UP000578112">
    <property type="component" value="Unassembled WGS sequence"/>
</dbReference>
<comment type="caution">
    <text evidence="7">The sequence shown here is derived from an EMBL/GenBank/DDBJ whole genome shotgun (WGS) entry which is preliminary data.</text>
</comment>
<evidence type="ECO:0000256" key="4">
    <source>
        <dbReference type="SAM" id="MobiDB-lite"/>
    </source>
</evidence>
<keyword evidence="8" id="KW-1185">Reference proteome</keyword>
<protein>
    <submittedName>
        <fullName evidence="7">Transposase</fullName>
    </submittedName>
</protein>
<dbReference type="InterPro" id="IPR010095">
    <property type="entry name" value="Cas12f1-like_TNB"/>
</dbReference>
<dbReference type="Pfam" id="PF12323">
    <property type="entry name" value="HTH_OrfB_IS605"/>
    <property type="match status" value="1"/>
</dbReference>
<accession>A0A7W7HVT7</accession>
<gene>
    <name evidence="7" type="ORF">BJ971_002265</name>
</gene>
<dbReference type="Pfam" id="PF07282">
    <property type="entry name" value="Cas12f1-like_TNB"/>
    <property type="match status" value="1"/>
</dbReference>
<feature type="domain" description="Transposase putative helix-turn-helix" evidence="6">
    <location>
        <begin position="1"/>
        <end position="45"/>
    </location>
</feature>
<proteinExistence type="predicted"/>
<reference evidence="7 8" key="1">
    <citation type="submission" date="2020-08" db="EMBL/GenBank/DDBJ databases">
        <title>Sequencing the genomes of 1000 actinobacteria strains.</title>
        <authorList>
            <person name="Klenk H.-P."/>
        </authorList>
    </citation>
    <scope>NUCLEOTIDE SEQUENCE [LARGE SCALE GENOMIC DNA]</scope>
    <source>
        <strain evidence="7 8">DSM 43149</strain>
    </source>
</reference>
<keyword evidence="2" id="KW-0862">Zinc</keyword>
<name>A0A7W7HVT7_9ACTN</name>
<keyword evidence="1" id="KW-0479">Metal-binding</keyword>